<name>A0A2T8JBW5_9POAL</name>
<accession>A0A2T8JBW5</accession>
<dbReference type="Gramene" id="PVH47410">
    <property type="protein sequence ID" value="PVH47410"/>
    <property type="gene ID" value="PAHAL_4G054900"/>
</dbReference>
<evidence type="ECO:0000313" key="1">
    <source>
        <dbReference type="EMBL" id="PVH47410.1"/>
    </source>
</evidence>
<dbReference type="Proteomes" id="UP000243499">
    <property type="component" value="Chromosome 4"/>
</dbReference>
<proteinExistence type="predicted"/>
<dbReference type="AlphaFoldDB" id="A0A2T8JBW5"/>
<protein>
    <submittedName>
        <fullName evidence="1">Uncharacterized protein</fullName>
    </submittedName>
</protein>
<dbReference type="EMBL" id="CM008049">
    <property type="protein sequence ID" value="PVH47410.1"/>
    <property type="molecule type" value="Genomic_DNA"/>
</dbReference>
<organism evidence="1">
    <name type="scientific">Panicum hallii</name>
    <dbReference type="NCBI Taxonomy" id="206008"/>
    <lineage>
        <taxon>Eukaryota</taxon>
        <taxon>Viridiplantae</taxon>
        <taxon>Streptophyta</taxon>
        <taxon>Embryophyta</taxon>
        <taxon>Tracheophyta</taxon>
        <taxon>Spermatophyta</taxon>
        <taxon>Magnoliopsida</taxon>
        <taxon>Liliopsida</taxon>
        <taxon>Poales</taxon>
        <taxon>Poaceae</taxon>
        <taxon>PACMAD clade</taxon>
        <taxon>Panicoideae</taxon>
        <taxon>Panicodae</taxon>
        <taxon>Paniceae</taxon>
        <taxon>Panicinae</taxon>
        <taxon>Panicum</taxon>
        <taxon>Panicum sect. Panicum</taxon>
    </lineage>
</organism>
<reference evidence="1" key="1">
    <citation type="submission" date="2018-04" db="EMBL/GenBank/DDBJ databases">
        <title>WGS assembly of Panicum hallii.</title>
        <authorList>
            <person name="Lovell J."/>
            <person name="Jenkins J."/>
            <person name="Lowry D."/>
            <person name="Mamidi S."/>
            <person name="Sreedasyam A."/>
            <person name="Weng X."/>
            <person name="Barry K."/>
            <person name="Bonette J."/>
            <person name="Campitelli B."/>
            <person name="Daum C."/>
            <person name="Gordon S."/>
            <person name="Gould B."/>
            <person name="Lipzen A."/>
            <person name="Macqueen A."/>
            <person name="Palacio-Mejia J."/>
            <person name="Plott C."/>
            <person name="Shakirov E."/>
            <person name="Shu S."/>
            <person name="Yoshinaga Y."/>
            <person name="Zane M."/>
            <person name="Rokhsar D."/>
            <person name="Grimwood J."/>
            <person name="Schmutz J."/>
            <person name="Juenger T."/>
        </authorList>
    </citation>
    <scope>NUCLEOTIDE SEQUENCE [LARGE SCALE GENOMIC DNA]</scope>
    <source>
        <strain evidence="1">FIL2</strain>
    </source>
</reference>
<sequence length="143" mass="16404">MQTVVGGVVGFYKFSYEEGKEIAQGSIKIMFSIDASCQCDVTVVILNIFGARAGVTGERIVHNIRKLYDFNESVIEAYFSAYCDDINQWIVVYEKFDSYFDGESQNAISRICEEADRLSLTDFCREKLRCIQRANHLTVYYLK</sequence>
<gene>
    <name evidence="1" type="ORF">PAHAL_4G054900</name>
</gene>